<accession>A0A7H8R9R9</accession>
<reference evidence="8" key="1">
    <citation type="submission" date="2020-06" db="EMBL/GenBank/DDBJ databases">
        <title>A chromosome-scale genome assembly of Talaromyces rugulosus W13939.</title>
        <authorList>
            <person name="Wang B."/>
            <person name="Guo L."/>
            <person name="Ye K."/>
            <person name="Wang L."/>
        </authorList>
    </citation>
    <scope>NUCLEOTIDE SEQUENCE [LARGE SCALE GENOMIC DNA]</scope>
    <source>
        <strain evidence="8">W13939</strain>
    </source>
</reference>
<evidence type="ECO:0000313" key="8">
    <source>
        <dbReference type="Proteomes" id="UP000509510"/>
    </source>
</evidence>
<keyword evidence="5" id="KW-0560">Oxidoreductase</keyword>
<dbReference type="InterPro" id="IPR050416">
    <property type="entry name" value="FAD-linked_Oxidoreductase"/>
</dbReference>
<feature type="domain" description="FAD-binding PCMH-type" evidence="6">
    <location>
        <begin position="1"/>
        <end position="171"/>
    </location>
</feature>
<keyword evidence="4" id="KW-0274">FAD</keyword>
<dbReference type="InterPro" id="IPR036318">
    <property type="entry name" value="FAD-bd_PCMH-like_sf"/>
</dbReference>
<name>A0A7H8R9R9_TALRU</name>
<evidence type="ECO:0000256" key="3">
    <source>
        <dbReference type="ARBA" id="ARBA00022630"/>
    </source>
</evidence>
<evidence type="ECO:0000256" key="1">
    <source>
        <dbReference type="ARBA" id="ARBA00001974"/>
    </source>
</evidence>
<dbReference type="GeneID" id="55997809"/>
<comment type="cofactor">
    <cofactor evidence="1">
        <name>FAD</name>
        <dbReference type="ChEBI" id="CHEBI:57692"/>
    </cofactor>
</comment>
<dbReference type="PANTHER" id="PTHR42973:SF39">
    <property type="entry name" value="FAD-BINDING PCMH-TYPE DOMAIN-CONTAINING PROTEIN"/>
    <property type="match status" value="1"/>
</dbReference>
<dbReference type="PROSITE" id="PS51387">
    <property type="entry name" value="FAD_PCMH"/>
    <property type="match status" value="1"/>
</dbReference>
<dbReference type="GO" id="GO:0071949">
    <property type="term" value="F:FAD binding"/>
    <property type="evidence" value="ECO:0007669"/>
    <property type="project" value="InterPro"/>
</dbReference>
<evidence type="ECO:0000256" key="4">
    <source>
        <dbReference type="ARBA" id="ARBA00022827"/>
    </source>
</evidence>
<dbReference type="RefSeq" id="XP_035349334.1">
    <property type="nucleotide sequence ID" value="XM_035493441.1"/>
</dbReference>
<evidence type="ECO:0000256" key="5">
    <source>
        <dbReference type="ARBA" id="ARBA00023002"/>
    </source>
</evidence>
<organism evidence="7 8">
    <name type="scientific">Talaromyces rugulosus</name>
    <name type="common">Penicillium rugulosum</name>
    <dbReference type="NCBI Taxonomy" id="121627"/>
    <lineage>
        <taxon>Eukaryota</taxon>
        <taxon>Fungi</taxon>
        <taxon>Dikarya</taxon>
        <taxon>Ascomycota</taxon>
        <taxon>Pezizomycotina</taxon>
        <taxon>Eurotiomycetes</taxon>
        <taxon>Eurotiomycetidae</taxon>
        <taxon>Eurotiales</taxon>
        <taxon>Trichocomaceae</taxon>
        <taxon>Talaromyces</taxon>
        <taxon>Talaromyces sect. Islandici</taxon>
    </lineage>
</organism>
<sequence>MGKSTGKGSLSLWTHYLNTSQIVTNYSSDYYTGPAVKAGAGVIAGFLYKIVFDAGYRVVGGTCASVGIAGGYAAGGGHSLINGLYGMAADNVLEWEVVTAQGEHIIATPNNQIHPDGEIGGASLTYNGSNVDADVFWNAIEAWYAYLPSYTDGLNGGNTVEFEITATTFSAISFTIPGASTSDIDILLDSYLKQLQDLGIEY</sequence>
<keyword evidence="3" id="KW-0285">Flavoprotein</keyword>
<dbReference type="InterPro" id="IPR016166">
    <property type="entry name" value="FAD-bd_PCMH"/>
</dbReference>
<dbReference type="InterPro" id="IPR016169">
    <property type="entry name" value="FAD-bd_PCMH_sub2"/>
</dbReference>
<evidence type="ECO:0000256" key="2">
    <source>
        <dbReference type="ARBA" id="ARBA00005466"/>
    </source>
</evidence>
<dbReference type="SUPFAM" id="SSF56176">
    <property type="entry name" value="FAD-binding/transporter-associated domain-like"/>
    <property type="match status" value="1"/>
</dbReference>
<dbReference type="PANTHER" id="PTHR42973">
    <property type="entry name" value="BINDING OXIDOREDUCTASE, PUTATIVE (AFU_ORTHOLOGUE AFUA_1G17690)-RELATED"/>
    <property type="match status" value="1"/>
</dbReference>
<evidence type="ECO:0000313" key="7">
    <source>
        <dbReference type="EMBL" id="QKX63160.1"/>
    </source>
</evidence>
<dbReference type="Gene3D" id="3.30.465.10">
    <property type="match status" value="1"/>
</dbReference>
<keyword evidence="8" id="KW-1185">Reference proteome</keyword>
<evidence type="ECO:0000259" key="6">
    <source>
        <dbReference type="PROSITE" id="PS51387"/>
    </source>
</evidence>
<dbReference type="EMBL" id="CP055902">
    <property type="protein sequence ID" value="QKX63160.1"/>
    <property type="molecule type" value="Genomic_DNA"/>
</dbReference>
<dbReference type="KEGG" id="trg:TRUGW13939_10329"/>
<gene>
    <name evidence="7" type="ORF">TRUGW13939_10329</name>
</gene>
<proteinExistence type="inferred from homology"/>
<protein>
    <recommendedName>
        <fullName evidence="6">FAD-binding PCMH-type domain-containing protein</fullName>
    </recommendedName>
</protein>
<dbReference type="OrthoDB" id="9983560at2759"/>
<dbReference type="AlphaFoldDB" id="A0A7H8R9R9"/>
<dbReference type="Pfam" id="PF01565">
    <property type="entry name" value="FAD_binding_4"/>
    <property type="match status" value="1"/>
</dbReference>
<dbReference type="GO" id="GO:0016491">
    <property type="term" value="F:oxidoreductase activity"/>
    <property type="evidence" value="ECO:0007669"/>
    <property type="project" value="UniProtKB-KW"/>
</dbReference>
<comment type="similarity">
    <text evidence="2">Belongs to the oxygen-dependent FAD-linked oxidoreductase family.</text>
</comment>
<dbReference type="InterPro" id="IPR006094">
    <property type="entry name" value="Oxid_FAD_bind_N"/>
</dbReference>
<dbReference type="Proteomes" id="UP000509510">
    <property type="component" value="Chromosome V"/>
</dbReference>